<proteinExistence type="predicted"/>
<evidence type="ECO:0000313" key="1">
    <source>
        <dbReference type="EMBL" id="KAK0440847.1"/>
    </source>
</evidence>
<comment type="caution">
    <text evidence="1">The sequence shown here is derived from an EMBL/GenBank/DDBJ whole genome shotgun (WGS) entry which is preliminary data.</text>
</comment>
<name>A0AA39JEY8_9AGAR</name>
<dbReference type="Proteomes" id="UP001175226">
    <property type="component" value="Unassembled WGS sequence"/>
</dbReference>
<sequence length="213" mass="23701">MTSGVPQHPAISRSTIVDTHTHLLSVFALYRSKYPEGEYETAFDIVKDVYEGVETVVDVWCEPEVFILGTWKEFGYGGWEGIDSLSCARTGIRLADTDSRGSWYPAYTGGGRRHGENHEGNHAQEPHVYLDRLPFKPTFIFSSTFTASPFGLRLIEYVPNLHIGVTKGVPQLGRKVAAVVVCCASNLNTAELLEQMSNKRILLESDVPYMGSR</sequence>
<gene>
    <name evidence="1" type="ORF">EV421DRAFT_1737158</name>
</gene>
<evidence type="ECO:0000313" key="2">
    <source>
        <dbReference type="Proteomes" id="UP001175226"/>
    </source>
</evidence>
<dbReference type="EMBL" id="JAUEPT010000032">
    <property type="protein sequence ID" value="KAK0440847.1"/>
    <property type="molecule type" value="Genomic_DNA"/>
</dbReference>
<reference evidence="1" key="1">
    <citation type="submission" date="2023-06" db="EMBL/GenBank/DDBJ databases">
        <authorList>
            <consortium name="Lawrence Berkeley National Laboratory"/>
            <person name="Ahrendt S."/>
            <person name="Sahu N."/>
            <person name="Indic B."/>
            <person name="Wong-Bajracharya J."/>
            <person name="Merenyi Z."/>
            <person name="Ke H.-M."/>
            <person name="Monk M."/>
            <person name="Kocsube S."/>
            <person name="Drula E."/>
            <person name="Lipzen A."/>
            <person name="Balint B."/>
            <person name="Henrissat B."/>
            <person name="Andreopoulos B."/>
            <person name="Martin F.M."/>
            <person name="Harder C.B."/>
            <person name="Rigling D."/>
            <person name="Ford K.L."/>
            <person name="Foster G.D."/>
            <person name="Pangilinan J."/>
            <person name="Papanicolaou A."/>
            <person name="Barry K."/>
            <person name="LaButti K."/>
            <person name="Viragh M."/>
            <person name="Koriabine M."/>
            <person name="Yan M."/>
            <person name="Riley R."/>
            <person name="Champramary S."/>
            <person name="Plett K.L."/>
            <person name="Tsai I.J."/>
            <person name="Slot J."/>
            <person name="Sipos G."/>
            <person name="Plett J."/>
            <person name="Nagy L.G."/>
            <person name="Grigoriev I.V."/>
        </authorList>
    </citation>
    <scope>NUCLEOTIDE SEQUENCE</scope>
    <source>
        <strain evidence="1">FPL87.14</strain>
    </source>
</reference>
<organism evidence="1 2">
    <name type="scientific">Armillaria borealis</name>
    <dbReference type="NCBI Taxonomy" id="47425"/>
    <lineage>
        <taxon>Eukaryota</taxon>
        <taxon>Fungi</taxon>
        <taxon>Dikarya</taxon>
        <taxon>Basidiomycota</taxon>
        <taxon>Agaricomycotina</taxon>
        <taxon>Agaricomycetes</taxon>
        <taxon>Agaricomycetidae</taxon>
        <taxon>Agaricales</taxon>
        <taxon>Marasmiineae</taxon>
        <taxon>Physalacriaceae</taxon>
        <taxon>Armillaria</taxon>
    </lineage>
</organism>
<keyword evidence="2" id="KW-1185">Reference proteome</keyword>
<protein>
    <submittedName>
        <fullName evidence="1">Uncharacterized protein</fullName>
    </submittedName>
</protein>
<accession>A0AA39JEY8</accession>
<dbReference type="AlphaFoldDB" id="A0AA39JEY8"/>